<dbReference type="PANTHER" id="PTHR42756:SF1">
    <property type="entry name" value="TRANSCRIPTIONAL REPRESSOR OF EMRAB OPERON"/>
    <property type="match status" value="1"/>
</dbReference>
<dbReference type="Gene3D" id="1.10.10.10">
    <property type="entry name" value="Winged helix-like DNA-binding domain superfamily/Winged helix DNA-binding domain"/>
    <property type="match status" value="1"/>
</dbReference>
<dbReference type="PROSITE" id="PS50995">
    <property type="entry name" value="HTH_MARR_2"/>
    <property type="match status" value="1"/>
</dbReference>
<dbReference type="CDD" id="cd00090">
    <property type="entry name" value="HTH_ARSR"/>
    <property type="match status" value="1"/>
</dbReference>
<protein>
    <submittedName>
        <fullName evidence="5">MarR family transcriptional regulator</fullName>
    </submittedName>
</protein>
<evidence type="ECO:0000256" key="3">
    <source>
        <dbReference type="ARBA" id="ARBA00023163"/>
    </source>
</evidence>
<gene>
    <name evidence="5" type="ORF">IAB71_02330</name>
</gene>
<evidence type="ECO:0000313" key="5">
    <source>
        <dbReference type="EMBL" id="HIV24617.1"/>
    </source>
</evidence>
<dbReference type="AlphaFoldDB" id="A0A9D1P231"/>
<evidence type="ECO:0000259" key="4">
    <source>
        <dbReference type="PROSITE" id="PS50995"/>
    </source>
</evidence>
<keyword evidence="3" id="KW-0804">Transcription</keyword>
<organism evidence="5 6">
    <name type="scientific">Candidatus Scatomonas pullistercoris</name>
    <dbReference type="NCBI Taxonomy" id="2840920"/>
    <lineage>
        <taxon>Bacteria</taxon>
        <taxon>Bacillati</taxon>
        <taxon>Bacillota</taxon>
        <taxon>Clostridia</taxon>
        <taxon>Lachnospirales</taxon>
        <taxon>Lachnospiraceae</taxon>
        <taxon>Lachnospiraceae incertae sedis</taxon>
        <taxon>Candidatus Scatomonas</taxon>
    </lineage>
</organism>
<dbReference type="GO" id="GO:0003700">
    <property type="term" value="F:DNA-binding transcription factor activity"/>
    <property type="evidence" value="ECO:0007669"/>
    <property type="project" value="InterPro"/>
</dbReference>
<feature type="domain" description="HTH marR-type" evidence="4">
    <location>
        <begin position="16"/>
        <end position="155"/>
    </location>
</feature>
<comment type="caution">
    <text evidence="5">The sequence shown here is derived from an EMBL/GenBank/DDBJ whole genome shotgun (WGS) entry which is preliminary data.</text>
</comment>
<reference evidence="5" key="1">
    <citation type="submission" date="2020-10" db="EMBL/GenBank/DDBJ databases">
        <authorList>
            <person name="Gilroy R."/>
        </authorList>
    </citation>
    <scope>NUCLEOTIDE SEQUENCE</scope>
    <source>
        <strain evidence="5">CHK188-20938</strain>
    </source>
</reference>
<dbReference type="InterPro" id="IPR000835">
    <property type="entry name" value="HTH_MarR-typ"/>
</dbReference>
<dbReference type="InterPro" id="IPR036388">
    <property type="entry name" value="WH-like_DNA-bd_sf"/>
</dbReference>
<evidence type="ECO:0000256" key="1">
    <source>
        <dbReference type="ARBA" id="ARBA00023015"/>
    </source>
</evidence>
<dbReference type="SUPFAM" id="SSF46785">
    <property type="entry name" value="Winged helix' DNA-binding domain"/>
    <property type="match status" value="1"/>
</dbReference>
<dbReference type="Pfam" id="PF01047">
    <property type="entry name" value="MarR"/>
    <property type="match status" value="1"/>
</dbReference>
<dbReference type="EMBL" id="DVOO01000009">
    <property type="protein sequence ID" value="HIV24617.1"/>
    <property type="molecule type" value="Genomic_DNA"/>
</dbReference>
<sequence length="160" mass="18712">MNIREVINSDKMNFTEIESSYFLLGLLSAFENRFQTVADSTMKEISWKQFFAVICINMCKEDPTVRELAEIMGSSHQNVKQILLKLEKKGFVSILADEKDKRKQRIRLTDYCRRFCSENEDKTAAVMKKMFMDISGEQIQVTIQTIIQMGDNLKEIKEYE</sequence>
<accession>A0A9D1P231</accession>
<dbReference type="GO" id="GO:0003677">
    <property type="term" value="F:DNA binding"/>
    <property type="evidence" value="ECO:0007669"/>
    <property type="project" value="UniProtKB-KW"/>
</dbReference>
<dbReference type="Proteomes" id="UP000824169">
    <property type="component" value="Unassembled WGS sequence"/>
</dbReference>
<keyword evidence="1" id="KW-0805">Transcription regulation</keyword>
<dbReference type="SMART" id="SM00347">
    <property type="entry name" value="HTH_MARR"/>
    <property type="match status" value="1"/>
</dbReference>
<evidence type="ECO:0000313" key="6">
    <source>
        <dbReference type="Proteomes" id="UP000824169"/>
    </source>
</evidence>
<reference evidence="5" key="2">
    <citation type="journal article" date="2021" name="PeerJ">
        <title>Extensive microbial diversity within the chicken gut microbiome revealed by metagenomics and culture.</title>
        <authorList>
            <person name="Gilroy R."/>
            <person name="Ravi A."/>
            <person name="Getino M."/>
            <person name="Pursley I."/>
            <person name="Horton D.L."/>
            <person name="Alikhan N.F."/>
            <person name="Baker D."/>
            <person name="Gharbi K."/>
            <person name="Hall N."/>
            <person name="Watson M."/>
            <person name="Adriaenssens E.M."/>
            <person name="Foster-Nyarko E."/>
            <person name="Jarju S."/>
            <person name="Secka A."/>
            <person name="Antonio M."/>
            <person name="Oren A."/>
            <person name="Chaudhuri R.R."/>
            <person name="La Ragione R."/>
            <person name="Hildebrand F."/>
            <person name="Pallen M.J."/>
        </authorList>
    </citation>
    <scope>NUCLEOTIDE SEQUENCE</scope>
    <source>
        <strain evidence="5">CHK188-20938</strain>
    </source>
</reference>
<dbReference type="InterPro" id="IPR036390">
    <property type="entry name" value="WH_DNA-bd_sf"/>
</dbReference>
<dbReference type="PANTHER" id="PTHR42756">
    <property type="entry name" value="TRANSCRIPTIONAL REGULATOR, MARR"/>
    <property type="match status" value="1"/>
</dbReference>
<keyword evidence="2" id="KW-0238">DNA-binding</keyword>
<dbReference type="InterPro" id="IPR011991">
    <property type="entry name" value="ArsR-like_HTH"/>
</dbReference>
<evidence type="ECO:0000256" key="2">
    <source>
        <dbReference type="ARBA" id="ARBA00023125"/>
    </source>
</evidence>
<name>A0A9D1P231_9FIRM</name>
<proteinExistence type="predicted"/>